<name>A0A084AF40_STACB</name>
<dbReference type="InterPro" id="IPR036812">
    <property type="entry name" value="NAD(P)_OxRdtase_dom_sf"/>
</dbReference>
<dbReference type="Proteomes" id="UP000028045">
    <property type="component" value="Unassembled WGS sequence"/>
</dbReference>
<protein>
    <recommendedName>
        <fullName evidence="3">NADP-dependent oxidoreductase domain-containing protein</fullName>
    </recommendedName>
</protein>
<evidence type="ECO:0000313" key="1">
    <source>
        <dbReference type="EMBL" id="KEY63919.1"/>
    </source>
</evidence>
<proteinExistence type="predicted"/>
<evidence type="ECO:0000313" key="2">
    <source>
        <dbReference type="Proteomes" id="UP000028045"/>
    </source>
</evidence>
<keyword evidence="2" id="KW-1185">Reference proteome</keyword>
<organism evidence="1 2">
    <name type="scientific">Stachybotrys chartarum (strain CBS 109288 / IBT 7711)</name>
    <name type="common">Toxic black mold</name>
    <name type="synonym">Stilbospora chartarum</name>
    <dbReference type="NCBI Taxonomy" id="1280523"/>
    <lineage>
        <taxon>Eukaryota</taxon>
        <taxon>Fungi</taxon>
        <taxon>Dikarya</taxon>
        <taxon>Ascomycota</taxon>
        <taxon>Pezizomycotina</taxon>
        <taxon>Sordariomycetes</taxon>
        <taxon>Hypocreomycetidae</taxon>
        <taxon>Hypocreales</taxon>
        <taxon>Stachybotryaceae</taxon>
        <taxon>Stachybotrys</taxon>
    </lineage>
</organism>
<dbReference type="Gene3D" id="3.20.20.100">
    <property type="entry name" value="NADP-dependent oxidoreductase domain"/>
    <property type="match status" value="1"/>
</dbReference>
<sequence>MMTFAGCQELEKKARTLKKLDHILLTAGILSSNHARPPILPAKALLLYSNHEPASRASASAAAGKARKITINSARPWLVARKGCTTSHIALAWVASYGMIAITGTNKPKRLANWASSNVELTNEEKIT</sequence>
<reference evidence="1 2" key="1">
    <citation type="journal article" date="2014" name="BMC Genomics">
        <title>Comparative genome sequencing reveals chemotype-specific gene clusters in the toxigenic black mold Stachybotrys.</title>
        <authorList>
            <person name="Semeiks J."/>
            <person name="Borek D."/>
            <person name="Otwinowski Z."/>
            <person name="Grishin N.V."/>
        </authorList>
    </citation>
    <scope>NUCLEOTIDE SEQUENCE [LARGE SCALE GENOMIC DNA]</scope>
    <source>
        <strain evidence="2">CBS 109288 / IBT 7711</strain>
    </source>
</reference>
<evidence type="ECO:0008006" key="3">
    <source>
        <dbReference type="Google" id="ProtNLM"/>
    </source>
</evidence>
<dbReference type="HOGENOM" id="CLU_1961009_0_0_1"/>
<dbReference type="EMBL" id="KL649621">
    <property type="protein sequence ID" value="KEY63919.1"/>
    <property type="molecule type" value="Genomic_DNA"/>
</dbReference>
<gene>
    <name evidence="1" type="ORF">S7711_11593</name>
</gene>
<accession>A0A084AF40</accession>
<dbReference type="SUPFAM" id="SSF51430">
    <property type="entry name" value="NAD(P)-linked oxidoreductase"/>
    <property type="match status" value="1"/>
</dbReference>
<dbReference type="AlphaFoldDB" id="A0A084AF40"/>